<dbReference type="Proteomes" id="UP001177023">
    <property type="component" value="Unassembled WGS sequence"/>
</dbReference>
<comment type="subcellular location">
    <subcellularLocation>
        <location evidence="1 6">Nucleus</location>
    </subcellularLocation>
</comment>
<keyword evidence="3 6" id="KW-0240">DNA-directed RNA polymerase</keyword>
<evidence type="ECO:0000313" key="12">
    <source>
        <dbReference type="Proteomes" id="UP001177023"/>
    </source>
</evidence>
<comment type="caution">
    <text evidence="11">The sequence shown here is derived from an EMBL/GenBank/DDBJ whole genome shotgun (WGS) entry which is preliminary data.</text>
</comment>
<keyword evidence="5 6" id="KW-0539">Nucleus</keyword>
<organism evidence="11 12">
    <name type="scientific">Mesorhabditis spiculigera</name>
    <dbReference type="NCBI Taxonomy" id="96644"/>
    <lineage>
        <taxon>Eukaryota</taxon>
        <taxon>Metazoa</taxon>
        <taxon>Ecdysozoa</taxon>
        <taxon>Nematoda</taxon>
        <taxon>Chromadorea</taxon>
        <taxon>Rhabditida</taxon>
        <taxon>Rhabditina</taxon>
        <taxon>Rhabditomorpha</taxon>
        <taxon>Rhabditoidea</taxon>
        <taxon>Rhabditidae</taxon>
        <taxon>Mesorhabditinae</taxon>
        <taxon>Mesorhabditis</taxon>
    </lineage>
</organism>
<dbReference type="InterPro" id="IPR055207">
    <property type="entry name" value="POLR3C_WHD"/>
</dbReference>
<feature type="domain" description="DNA-directed RNA polymerase III subunit RPC3 winged-helix" evidence="10">
    <location>
        <begin position="326"/>
        <end position="401"/>
    </location>
</feature>
<feature type="region of interest" description="Disordered" evidence="7">
    <location>
        <begin position="929"/>
        <end position="949"/>
    </location>
</feature>
<dbReference type="Gene3D" id="1.10.10.10">
    <property type="entry name" value="Winged helix-like DNA-binding domain superfamily/Winged helix DNA-binding domain"/>
    <property type="match status" value="4"/>
</dbReference>
<evidence type="ECO:0000256" key="3">
    <source>
        <dbReference type="ARBA" id="ARBA00022478"/>
    </source>
</evidence>
<comment type="similarity">
    <text evidence="2 6">Belongs to the eukaryotic RPC3/POLR3C RNA polymerase subunit family.</text>
</comment>
<keyword evidence="4 6" id="KW-0804">Transcription</keyword>
<dbReference type="InterPro" id="IPR036388">
    <property type="entry name" value="WH-like_DNA-bd_sf"/>
</dbReference>
<feature type="region of interest" description="Disordered" evidence="7">
    <location>
        <begin position="1103"/>
        <end position="1266"/>
    </location>
</feature>
<name>A0AA36DBR7_9BILA</name>
<dbReference type="Pfam" id="PF08221">
    <property type="entry name" value="HTH_9"/>
    <property type="match status" value="1"/>
</dbReference>
<keyword evidence="12" id="KW-1185">Reference proteome</keyword>
<feature type="compositionally biased region" description="Polar residues" evidence="7">
    <location>
        <begin position="1103"/>
        <end position="1141"/>
    </location>
</feature>
<dbReference type="InterPro" id="IPR013197">
    <property type="entry name" value="RNA_pol_III_RPC82-rel_HTH"/>
</dbReference>
<comment type="function">
    <text evidence="6">DNA-dependent RNA polymerase catalyzes the transcription of DNA into RNA using the four ribonucleoside triphosphates as substrates. Specific core component of RNA polymerase III which synthesizes small RNAs, such as 5S rRNA and tRNAs.</text>
</comment>
<dbReference type="InterPro" id="IPR039748">
    <property type="entry name" value="RPC3"/>
</dbReference>
<feature type="region of interest" description="Disordered" evidence="7">
    <location>
        <begin position="788"/>
        <end position="904"/>
    </location>
</feature>
<dbReference type="Pfam" id="PF22536">
    <property type="entry name" value="WHD_POLR3C"/>
    <property type="match status" value="1"/>
</dbReference>
<evidence type="ECO:0000256" key="2">
    <source>
        <dbReference type="ARBA" id="ARBA00007206"/>
    </source>
</evidence>
<evidence type="ECO:0000256" key="1">
    <source>
        <dbReference type="ARBA" id="ARBA00004123"/>
    </source>
</evidence>
<feature type="compositionally biased region" description="Acidic residues" evidence="7">
    <location>
        <begin position="845"/>
        <end position="858"/>
    </location>
</feature>
<sequence length="1374" mass="154896">MSQLISLCRAVIEDYFGPIVATVGEALLREAGPLAIIISRLKEKVTLPQIRRAIVVLEQHHLLTFTLVNAQRVYYRINPWDVVNLLRIPRCGQVIKSLYADAGEAIYEELIGEGRTTMNSLLQKVQGRELGIPVTEVYKKFCALAAANFIIKEAPVECVVRGCPSFSTTYDQFTVPELKLANFNDGSRKRKASVSGDDESIYWKINWNRFEKYLRDELIIELLAGPHSSSTEHQERRSTILALLKTNEARATPQQILETLPISLTDIVTTAKDSGIADLDRRSAESALLSMCETANGVLRKVGDSAGGLYTIDYSLGMRQLAQSHVESLIREQLDTKAVRIFRLLQRHRYLEEEQIEKMVMLSSKETRELLYAMNEENYVFVQPLGKTSDFAPARTFYLYNFDLDRTVRLVEEGTCKFLLNLISRRKHEEKQHSVLLERNRRMEAILAGLEENTSEQQKAEIVQIYLSEGDRTTLEKYKNGQKMLMASEVEIERVLFVLHSHLGFSKRRAPEMNSSSTDLVPDDYAYRQIGIDPEQEFNFDQDNVEWMQPLFLSVIAANVEKPDGVDAGAFFGMFSQITGLACTASDIPVCFPGCNTIPEAIGAYLDDYVHFHESFGLFKLKAVPNDRGGDWKFILVMLEEQRKREEMRISKKAARNYEPEKRRIYMENFNALHAIMSEINARQHRPPNSPIPFADLRIAYDKVGQCLNAKYMTEHFGRSSFKKLVLDNTNSLFSSRLEYIESPRGGGLFDLAIKKGVQPFTEAEIAVTIEAAIQDKTNLLRSKKEHITDFNKKRQENRPAGKPVATRPEVPKSELPAPILDIIKGTVRQPTEMPRVVQPREESSTDDDDNAYTDDEEDRKQRVERSRANQSTRQDVSFPAPSRAPLRPQEIGRNVWDDPRADSPTMDLQQLRILFFPPDQNAAEYVQPRASDPHGQSTHDESAQPSSHFAARDANTVAGFNPNGRADFNPTMGAPSYQSETKQATQDSHFGARFNSNDRAGFNPVMGAQSYQSENKQAAQVSHFGARNNNPVVGFPSNDQPQLNATFSGSSYQPESVPAAQPSQFGAIRFNPNPVAGFSDDRLQFNTNSGPSYQQVNIPATQPSTFGARNHNTMAGYSSNERPQFNTTMPSHQSENHFATQQPQQQQSISRNNVDPHGRSMPNFQPSMPSYPEERRGMSAFDKPPQRNGGQLEFNQYEGAAQAMQSNQSFSTQSIQNPRGQFAMGSSSGSQPAYSRSESRQDVFHGSGSSGNTTRRGQGFSETPQPAVHGFVAREAGIQTDNDFFDEFGRFETFNSKEALAEVIYNLLVYREREKESLRLCKVEEIMNVLLMKPLSHYGHNNWASFITFECGNRIKLNPVGSPANDFLLTLWN</sequence>
<dbReference type="GO" id="GO:0003697">
    <property type="term" value="F:single-stranded DNA binding"/>
    <property type="evidence" value="ECO:0007669"/>
    <property type="project" value="UniProtKB-UniRule"/>
</dbReference>
<dbReference type="Pfam" id="PF05645">
    <property type="entry name" value="RNA_pol_Rpc82"/>
    <property type="match status" value="1"/>
</dbReference>
<evidence type="ECO:0000259" key="9">
    <source>
        <dbReference type="Pfam" id="PF08221"/>
    </source>
</evidence>
<feature type="compositionally biased region" description="Basic and acidic residues" evidence="7">
    <location>
        <begin position="788"/>
        <end position="800"/>
    </location>
</feature>
<feature type="compositionally biased region" description="Basic and acidic residues" evidence="7">
    <location>
        <begin position="859"/>
        <end position="868"/>
    </location>
</feature>
<evidence type="ECO:0000256" key="5">
    <source>
        <dbReference type="ARBA" id="ARBA00023242"/>
    </source>
</evidence>
<feature type="compositionally biased region" description="Polar residues" evidence="7">
    <location>
        <begin position="1204"/>
        <end position="1237"/>
    </location>
</feature>
<accession>A0AA36DBR7</accession>
<dbReference type="PANTHER" id="PTHR12949">
    <property type="entry name" value="RNA POLYMERASE III DNA DIRECTED -RELATED"/>
    <property type="match status" value="1"/>
</dbReference>
<feature type="compositionally biased region" description="Polar residues" evidence="7">
    <location>
        <begin position="1253"/>
        <end position="1265"/>
    </location>
</feature>
<proteinExistence type="inferred from homology"/>
<evidence type="ECO:0000256" key="6">
    <source>
        <dbReference type="RuleBase" id="RU367076"/>
    </source>
</evidence>
<dbReference type="Gene3D" id="6.10.140.1450">
    <property type="match status" value="1"/>
</dbReference>
<dbReference type="PANTHER" id="PTHR12949:SF0">
    <property type="entry name" value="DNA-DIRECTED RNA POLYMERASE III SUBUNIT RPC3"/>
    <property type="match status" value="1"/>
</dbReference>
<feature type="domain" description="RNA polymerase III subunit RPC82-related helix-turn-helix" evidence="9">
    <location>
        <begin position="6"/>
        <end position="66"/>
    </location>
</feature>
<evidence type="ECO:0000313" key="11">
    <source>
        <dbReference type="EMBL" id="CAJ0584352.1"/>
    </source>
</evidence>
<comment type="subunit">
    <text evidence="6">Component of the RNA polymerase III (Pol III) complex consisting of 17 subunits.</text>
</comment>
<reference evidence="11" key="1">
    <citation type="submission" date="2023-06" db="EMBL/GenBank/DDBJ databases">
        <authorList>
            <person name="Delattre M."/>
        </authorList>
    </citation>
    <scope>NUCLEOTIDE SEQUENCE</scope>
    <source>
        <strain evidence="11">AF72</strain>
    </source>
</reference>
<dbReference type="EMBL" id="CATQJA010002691">
    <property type="protein sequence ID" value="CAJ0584352.1"/>
    <property type="molecule type" value="Genomic_DNA"/>
</dbReference>
<evidence type="ECO:0000256" key="4">
    <source>
        <dbReference type="ARBA" id="ARBA00023163"/>
    </source>
</evidence>
<evidence type="ECO:0000256" key="7">
    <source>
        <dbReference type="SAM" id="MobiDB-lite"/>
    </source>
</evidence>
<dbReference type="GO" id="GO:0005666">
    <property type="term" value="C:RNA polymerase III complex"/>
    <property type="evidence" value="ECO:0007669"/>
    <property type="project" value="UniProtKB-UniRule"/>
</dbReference>
<dbReference type="InterPro" id="IPR008806">
    <property type="entry name" value="RNA_pol_III_Rpc82_C"/>
</dbReference>
<dbReference type="GO" id="GO:0006351">
    <property type="term" value="P:DNA-templated transcription"/>
    <property type="evidence" value="ECO:0007669"/>
    <property type="project" value="InterPro"/>
</dbReference>
<feature type="non-terminal residue" evidence="11">
    <location>
        <position position="1"/>
    </location>
</feature>
<evidence type="ECO:0000259" key="8">
    <source>
        <dbReference type="Pfam" id="PF05645"/>
    </source>
</evidence>
<feature type="domain" description="RNA polymerase III Rpc82 C -terminal" evidence="8">
    <location>
        <begin position="185"/>
        <end position="320"/>
    </location>
</feature>
<dbReference type="FunFam" id="1.10.10.10:FF:000420">
    <property type="entry name" value="RNA polymerase III subunit, putative"/>
    <property type="match status" value="1"/>
</dbReference>
<protein>
    <recommendedName>
        <fullName evidence="6">DNA-directed RNA polymerase III subunit RPC3</fullName>
        <shortName evidence="6">RNA polymerase III subunit C3</shortName>
    </recommendedName>
</protein>
<gene>
    <name evidence="11" type="ORF">MSPICULIGERA_LOCUS22411</name>
</gene>
<evidence type="ECO:0000259" key="10">
    <source>
        <dbReference type="Pfam" id="PF22536"/>
    </source>
</evidence>